<dbReference type="InterPro" id="IPR022791">
    <property type="entry name" value="L-PG_synthase/AglD"/>
</dbReference>
<dbReference type="GO" id="GO:0005886">
    <property type="term" value="C:plasma membrane"/>
    <property type="evidence" value="ECO:0007669"/>
    <property type="project" value="UniProtKB-SubCell"/>
</dbReference>
<organism evidence="7 8">
    <name type="scientific">Leptobacterium flavescens</name>
    <dbReference type="NCBI Taxonomy" id="472055"/>
    <lineage>
        <taxon>Bacteria</taxon>
        <taxon>Pseudomonadati</taxon>
        <taxon>Bacteroidota</taxon>
        <taxon>Flavobacteriia</taxon>
        <taxon>Flavobacteriales</taxon>
        <taxon>Flavobacteriaceae</taxon>
        <taxon>Leptobacterium</taxon>
    </lineage>
</organism>
<comment type="subcellular location">
    <subcellularLocation>
        <location evidence="1">Cell membrane</location>
        <topology evidence="1">Multi-pass membrane protein</topology>
    </subcellularLocation>
</comment>
<keyword evidence="2" id="KW-1003">Cell membrane</keyword>
<evidence type="ECO:0000256" key="6">
    <source>
        <dbReference type="SAM" id="Phobius"/>
    </source>
</evidence>
<feature type="transmembrane region" description="Helical" evidence="6">
    <location>
        <begin position="291"/>
        <end position="318"/>
    </location>
</feature>
<reference evidence="7 8" key="1">
    <citation type="submission" date="2020-01" db="EMBL/GenBank/DDBJ databases">
        <title>Leptobacterium flavescens.</title>
        <authorList>
            <person name="Wang G."/>
        </authorList>
    </citation>
    <scope>NUCLEOTIDE SEQUENCE [LARGE SCALE GENOMIC DNA]</scope>
    <source>
        <strain evidence="7 8">KCTC 22160</strain>
    </source>
</reference>
<accession>A0A6P0UVP2</accession>
<keyword evidence="5 6" id="KW-0472">Membrane</keyword>
<keyword evidence="8" id="KW-1185">Reference proteome</keyword>
<evidence type="ECO:0000256" key="3">
    <source>
        <dbReference type="ARBA" id="ARBA00022692"/>
    </source>
</evidence>
<dbReference type="NCBIfam" id="TIGR00374">
    <property type="entry name" value="flippase-like domain"/>
    <property type="match status" value="1"/>
</dbReference>
<dbReference type="PANTHER" id="PTHR39087:SF2">
    <property type="entry name" value="UPF0104 MEMBRANE PROTEIN MJ1595"/>
    <property type="match status" value="1"/>
</dbReference>
<evidence type="ECO:0000256" key="2">
    <source>
        <dbReference type="ARBA" id="ARBA00022475"/>
    </source>
</evidence>
<sequence>MEKKKFIKLLKIILPLALGVFLVWYSYTSTSEEDRQKIYRYIREADYFWVAISLFMGLLSHISRAYRWSFLLEPMGYKVKFLNNLMAVSIAYFANLGIPRSGEVLRATTLSSYEEVPFQKAFGTIVAERVIDFIMLFLLIGIALSLQTDTILDFLMEKGFNFKSLLILAGAGLVGLFIFVKFIRKSSHPIALKLKTFVNGLLEGVVSIFKMKKRWAFLFHTFFIWGMYVFMFWIIKFSVPEVSELNFGIMLVAFIAGAFAMSASNGGIGWYPIAIATIFSAYGISKASGDAFGWIMWISQTLLVVFLGVLSFLFIPIYNRNK</sequence>
<feature type="transmembrane region" description="Helical" evidence="6">
    <location>
        <begin position="47"/>
        <end position="66"/>
    </location>
</feature>
<evidence type="ECO:0000256" key="1">
    <source>
        <dbReference type="ARBA" id="ARBA00004651"/>
    </source>
</evidence>
<comment type="caution">
    <text evidence="7">The sequence shown here is derived from an EMBL/GenBank/DDBJ whole genome shotgun (WGS) entry which is preliminary data.</text>
</comment>
<feature type="transmembrane region" description="Helical" evidence="6">
    <location>
        <begin position="160"/>
        <end position="183"/>
    </location>
</feature>
<evidence type="ECO:0000256" key="4">
    <source>
        <dbReference type="ARBA" id="ARBA00022989"/>
    </source>
</evidence>
<feature type="transmembrane region" description="Helical" evidence="6">
    <location>
        <begin position="268"/>
        <end position="285"/>
    </location>
</feature>
<keyword evidence="3 6" id="KW-0812">Transmembrane</keyword>
<feature type="transmembrane region" description="Helical" evidence="6">
    <location>
        <begin position="9"/>
        <end position="27"/>
    </location>
</feature>
<proteinExistence type="predicted"/>
<dbReference type="RefSeq" id="WP_163607775.1">
    <property type="nucleotide sequence ID" value="NZ_JAABOO010000003.1"/>
</dbReference>
<evidence type="ECO:0000313" key="8">
    <source>
        <dbReference type="Proteomes" id="UP000468581"/>
    </source>
</evidence>
<dbReference type="EMBL" id="JAABOO010000003">
    <property type="protein sequence ID" value="NER14486.1"/>
    <property type="molecule type" value="Genomic_DNA"/>
</dbReference>
<feature type="transmembrane region" description="Helical" evidence="6">
    <location>
        <begin position="130"/>
        <end position="148"/>
    </location>
</feature>
<dbReference type="Proteomes" id="UP000468581">
    <property type="component" value="Unassembled WGS sequence"/>
</dbReference>
<dbReference type="AlphaFoldDB" id="A0A6P0UVP2"/>
<dbReference type="PANTHER" id="PTHR39087">
    <property type="entry name" value="UPF0104 MEMBRANE PROTEIN MJ1595"/>
    <property type="match status" value="1"/>
</dbReference>
<feature type="transmembrane region" description="Helical" evidence="6">
    <location>
        <begin position="245"/>
        <end position="261"/>
    </location>
</feature>
<keyword evidence="4 6" id="KW-1133">Transmembrane helix</keyword>
<gene>
    <name evidence="7" type="ORF">GWK08_13615</name>
</gene>
<name>A0A6P0UVP2_9FLAO</name>
<feature type="transmembrane region" description="Helical" evidence="6">
    <location>
        <begin position="217"/>
        <end position="239"/>
    </location>
</feature>
<evidence type="ECO:0000313" key="7">
    <source>
        <dbReference type="EMBL" id="NER14486.1"/>
    </source>
</evidence>
<evidence type="ECO:0000256" key="5">
    <source>
        <dbReference type="ARBA" id="ARBA00023136"/>
    </source>
</evidence>
<dbReference type="Pfam" id="PF03706">
    <property type="entry name" value="LPG_synthase_TM"/>
    <property type="match status" value="1"/>
</dbReference>
<protein>
    <submittedName>
        <fullName evidence="7">Flippase-like domain-containing protein</fullName>
    </submittedName>
</protein>